<feature type="region of interest" description="Disordered" evidence="1">
    <location>
        <begin position="1"/>
        <end position="28"/>
    </location>
</feature>
<accession>A0A2R6VZZ1</accession>
<gene>
    <name evidence="2" type="ORF">MARPO_0216s0006</name>
</gene>
<feature type="compositionally biased region" description="Acidic residues" evidence="1">
    <location>
        <begin position="9"/>
        <end position="21"/>
    </location>
</feature>
<evidence type="ECO:0000313" key="3">
    <source>
        <dbReference type="Proteomes" id="UP000244005"/>
    </source>
</evidence>
<evidence type="ECO:0000313" key="2">
    <source>
        <dbReference type="EMBL" id="PTQ27161.1"/>
    </source>
</evidence>
<dbReference type="Proteomes" id="UP000244005">
    <property type="component" value="Unassembled WGS sequence"/>
</dbReference>
<organism evidence="2 3">
    <name type="scientific">Marchantia polymorpha</name>
    <name type="common">Common liverwort</name>
    <name type="synonym">Marchantia aquatica</name>
    <dbReference type="NCBI Taxonomy" id="3197"/>
    <lineage>
        <taxon>Eukaryota</taxon>
        <taxon>Viridiplantae</taxon>
        <taxon>Streptophyta</taxon>
        <taxon>Embryophyta</taxon>
        <taxon>Marchantiophyta</taxon>
        <taxon>Marchantiopsida</taxon>
        <taxon>Marchantiidae</taxon>
        <taxon>Marchantiales</taxon>
        <taxon>Marchantiaceae</taxon>
        <taxon>Marchantia</taxon>
    </lineage>
</organism>
<dbReference type="EMBL" id="KZ772881">
    <property type="protein sequence ID" value="PTQ27161.1"/>
    <property type="molecule type" value="Genomic_DNA"/>
</dbReference>
<feature type="compositionally biased region" description="Basic and acidic residues" evidence="1">
    <location>
        <begin position="142"/>
        <end position="168"/>
    </location>
</feature>
<evidence type="ECO:0000256" key="1">
    <source>
        <dbReference type="SAM" id="MobiDB-lite"/>
    </source>
</evidence>
<keyword evidence="3" id="KW-1185">Reference proteome</keyword>
<dbReference type="AlphaFoldDB" id="A0A2R6VZZ1"/>
<feature type="region of interest" description="Disordered" evidence="1">
    <location>
        <begin position="141"/>
        <end position="183"/>
    </location>
</feature>
<proteinExistence type="predicted"/>
<name>A0A2R6VZZ1_MARPO</name>
<sequence length="183" mass="21085">MIDRLKEQFDEDSEEEEEEEEIRSWQRSCRGHGLQSWSEKENRGRHATKRVVDGPAAATNPRGVEHRIVDLRIWVRERIIRLGLHIIFRRRALQTCTPAHSNAAGGSTTNPNIRGDLSGWASQRDLCTCTPSSSWIRASAMARREDQSTIHMREQSRAEAGRSEEKHQTFRTRWSPSLGVRNE</sequence>
<reference evidence="3" key="1">
    <citation type="journal article" date="2017" name="Cell">
        <title>Insights into land plant evolution garnered from the Marchantia polymorpha genome.</title>
        <authorList>
            <person name="Bowman J.L."/>
            <person name="Kohchi T."/>
            <person name="Yamato K.T."/>
            <person name="Jenkins J."/>
            <person name="Shu S."/>
            <person name="Ishizaki K."/>
            <person name="Yamaoka S."/>
            <person name="Nishihama R."/>
            <person name="Nakamura Y."/>
            <person name="Berger F."/>
            <person name="Adam C."/>
            <person name="Aki S.S."/>
            <person name="Althoff F."/>
            <person name="Araki T."/>
            <person name="Arteaga-Vazquez M.A."/>
            <person name="Balasubrmanian S."/>
            <person name="Barry K."/>
            <person name="Bauer D."/>
            <person name="Boehm C.R."/>
            <person name="Briginshaw L."/>
            <person name="Caballero-Perez J."/>
            <person name="Catarino B."/>
            <person name="Chen F."/>
            <person name="Chiyoda S."/>
            <person name="Chovatia M."/>
            <person name="Davies K.M."/>
            <person name="Delmans M."/>
            <person name="Demura T."/>
            <person name="Dierschke T."/>
            <person name="Dolan L."/>
            <person name="Dorantes-Acosta A.E."/>
            <person name="Eklund D.M."/>
            <person name="Florent S.N."/>
            <person name="Flores-Sandoval E."/>
            <person name="Fujiyama A."/>
            <person name="Fukuzawa H."/>
            <person name="Galik B."/>
            <person name="Grimanelli D."/>
            <person name="Grimwood J."/>
            <person name="Grossniklaus U."/>
            <person name="Hamada T."/>
            <person name="Haseloff J."/>
            <person name="Hetherington A.J."/>
            <person name="Higo A."/>
            <person name="Hirakawa Y."/>
            <person name="Hundley H.N."/>
            <person name="Ikeda Y."/>
            <person name="Inoue K."/>
            <person name="Inoue S.I."/>
            <person name="Ishida S."/>
            <person name="Jia Q."/>
            <person name="Kakita M."/>
            <person name="Kanazawa T."/>
            <person name="Kawai Y."/>
            <person name="Kawashima T."/>
            <person name="Kennedy M."/>
            <person name="Kinose K."/>
            <person name="Kinoshita T."/>
            <person name="Kohara Y."/>
            <person name="Koide E."/>
            <person name="Komatsu K."/>
            <person name="Kopischke S."/>
            <person name="Kubo M."/>
            <person name="Kyozuka J."/>
            <person name="Lagercrantz U."/>
            <person name="Lin S.S."/>
            <person name="Lindquist E."/>
            <person name="Lipzen A.M."/>
            <person name="Lu C.W."/>
            <person name="De Luna E."/>
            <person name="Martienssen R.A."/>
            <person name="Minamino N."/>
            <person name="Mizutani M."/>
            <person name="Mizutani M."/>
            <person name="Mochizuki N."/>
            <person name="Monte I."/>
            <person name="Mosher R."/>
            <person name="Nagasaki H."/>
            <person name="Nakagami H."/>
            <person name="Naramoto S."/>
            <person name="Nishitani K."/>
            <person name="Ohtani M."/>
            <person name="Okamoto T."/>
            <person name="Okumura M."/>
            <person name="Phillips J."/>
            <person name="Pollak B."/>
            <person name="Reinders A."/>
            <person name="Rovekamp M."/>
            <person name="Sano R."/>
            <person name="Sawa S."/>
            <person name="Schmid M.W."/>
            <person name="Shirakawa M."/>
            <person name="Solano R."/>
            <person name="Spunde A."/>
            <person name="Suetsugu N."/>
            <person name="Sugano S."/>
            <person name="Sugiyama A."/>
            <person name="Sun R."/>
            <person name="Suzuki Y."/>
            <person name="Takenaka M."/>
            <person name="Takezawa D."/>
            <person name="Tomogane H."/>
            <person name="Tsuzuki M."/>
            <person name="Ueda T."/>
            <person name="Umeda M."/>
            <person name="Ward J.M."/>
            <person name="Watanabe Y."/>
            <person name="Yazaki K."/>
            <person name="Yokoyama R."/>
            <person name="Yoshitake Y."/>
            <person name="Yotsui I."/>
            <person name="Zachgo S."/>
            <person name="Schmutz J."/>
        </authorList>
    </citation>
    <scope>NUCLEOTIDE SEQUENCE [LARGE SCALE GENOMIC DNA]</scope>
    <source>
        <strain evidence="3">Tak-1</strain>
    </source>
</reference>
<protein>
    <submittedName>
        <fullName evidence="2">Uncharacterized protein</fullName>
    </submittedName>
</protein>